<reference evidence="1 2" key="1">
    <citation type="submission" date="2015-05" db="EMBL/GenBank/DDBJ databases">
        <title>Distinctive expansion of gene families associated with plant cell wall degradation and secondary metabolism in the genomes of grapevine trunk pathogens.</title>
        <authorList>
            <person name="Lawrence D.P."/>
            <person name="Travadon R."/>
            <person name="Rolshausen P.E."/>
            <person name="Baumgartner K."/>
        </authorList>
    </citation>
    <scope>NUCLEOTIDE SEQUENCE [LARGE SCALE GENOMIC DNA]</scope>
    <source>
        <strain evidence="1">DA912</strain>
    </source>
</reference>
<keyword evidence="2" id="KW-1185">Reference proteome</keyword>
<dbReference type="OrthoDB" id="265717at2759"/>
<dbReference type="Proteomes" id="UP000034680">
    <property type="component" value="Unassembled WGS sequence"/>
</dbReference>
<dbReference type="STRING" id="1214573.A0A0G2HPN7"/>
<dbReference type="AlphaFoldDB" id="A0A0G2HPN7"/>
<evidence type="ECO:0000313" key="2">
    <source>
        <dbReference type="Proteomes" id="UP000034680"/>
    </source>
</evidence>
<organism evidence="1 2">
    <name type="scientific">Diaporthe ampelina</name>
    <dbReference type="NCBI Taxonomy" id="1214573"/>
    <lineage>
        <taxon>Eukaryota</taxon>
        <taxon>Fungi</taxon>
        <taxon>Dikarya</taxon>
        <taxon>Ascomycota</taxon>
        <taxon>Pezizomycotina</taxon>
        <taxon>Sordariomycetes</taxon>
        <taxon>Sordariomycetidae</taxon>
        <taxon>Diaporthales</taxon>
        <taxon>Diaporthaceae</taxon>
        <taxon>Diaporthe</taxon>
    </lineage>
</organism>
<evidence type="ECO:0000313" key="1">
    <source>
        <dbReference type="EMBL" id="KKY30185.1"/>
    </source>
</evidence>
<dbReference type="EMBL" id="LCUC01000521">
    <property type="protein sequence ID" value="KKY30185.1"/>
    <property type="molecule type" value="Genomic_DNA"/>
</dbReference>
<comment type="caution">
    <text evidence="1">The sequence shown here is derived from an EMBL/GenBank/DDBJ whole genome shotgun (WGS) entry which is preliminary data.</text>
</comment>
<proteinExistence type="predicted"/>
<reference evidence="1 2" key="2">
    <citation type="submission" date="2015-05" db="EMBL/GenBank/DDBJ databases">
        <authorList>
            <person name="Morales-Cruz A."/>
            <person name="Amrine K.C."/>
            <person name="Cantu D."/>
        </authorList>
    </citation>
    <scope>NUCLEOTIDE SEQUENCE [LARGE SCALE GENOMIC DNA]</scope>
    <source>
        <strain evidence="1">DA912</strain>
    </source>
</reference>
<protein>
    <submittedName>
        <fullName evidence="1">Uncharacterized protein</fullName>
    </submittedName>
</protein>
<gene>
    <name evidence="1" type="ORF">UCDDA912_g09911</name>
</gene>
<sequence length="336" mass="36575">MLTRSSPFLHIPVPWMPPALYTWAHPNRTIWSKMPGIKVFHVTALATLFLSSVLMSIAAQDTCTTSSQPNPIAQQYADTPTGTLNTTLAIVPIPLDTARRIVPAQHAILEDAYRALMPDFPEGMYPVLVTAGLDHDIQLAALSINVQDFQRFGWSFPFIDLLGDGYSSFTMAPAQMISADNQMAINGSLDYGTIVHPANFDPGCEAYGRLASGSTYFKGQAADDSGKYVMLEFSPLGEGESNPFPVEVYQNITNQPIFANGTQCDRMVRLFNSTINQGQWAPVPVKGTVFSNLEPMEDTTEGLGEVFGILVDTPFIEFNAQDCTTLKGYSGTGPGD</sequence>
<name>A0A0G2HPN7_9PEZI</name>
<accession>A0A0G2HPN7</accession>